<evidence type="ECO:0000313" key="2">
    <source>
        <dbReference type="EMBL" id="KAK3589274.1"/>
    </source>
</evidence>
<reference evidence="2" key="1">
    <citation type="journal article" date="2021" name="Genome Biol. Evol.">
        <title>A High-Quality Reference Genome for a Parasitic Bivalve with Doubly Uniparental Inheritance (Bivalvia: Unionida).</title>
        <authorList>
            <person name="Smith C.H."/>
        </authorList>
    </citation>
    <scope>NUCLEOTIDE SEQUENCE</scope>
    <source>
        <strain evidence="2">CHS0354</strain>
    </source>
</reference>
<dbReference type="AlphaFoldDB" id="A0AAE0VT76"/>
<name>A0AAE0VT76_9BIVA</name>
<evidence type="ECO:0000313" key="3">
    <source>
        <dbReference type="Proteomes" id="UP001195483"/>
    </source>
</evidence>
<feature type="region of interest" description="Disordered" evidence="1">
    <location>
        <begin position="1"/>
        <end position="99"/>
    </location>
</feature>
<gene>
    <name evidence="2" type="ORF">CHS0354_008337</name>
</gene>
<comment type="caution">
    <text evidence="2">The sequence shown here is derived from an EMBL/GenBank/DDBJ whole genome shotgun (WGS) entry which is preliminary data.</text>
</comment>
<dbReference type="EMBL" id="JAEAOA010000554">
    <property type="protein sequence ID" value="KAK3589274.1"/>
    <property type="molecule type" value="Genomic_DNA"/>
</dbReference>
<reference evidence="2" key="3">
    <citation type="submission" date="2023-05" db="EMBL/GenBank/DDBJ databases">
        <authorList>
            <person name="Smith C.H."/>
        </authorList>
    </citation>
    <scope>NUCLEOTIDE SEQUENCE</scope>
    <source>
        <strain evidence="2">CHS0354</strain>
        <tissue evidence="2">Mantle</tissue>
    </source>
</reference>
<sequence length="144" mass="16804">MGAITHRTNKKQQVELASKQSQQKHEMNNIAYSAHEMDNEVRSRINQARDSLNNPNLLSHETSSRLKAQRAPKTNNQNKGQRRKLDLMSHKPHPPGQAWSKVLGIEDSYQTSTDHTLWNRELIFICNDYRSFWRMRLLLALILT</sequence>
<protein>
    <submittedName>
        <fullName evidence="2">Uncharacterized protein</fullName>
    </submittedName>
</protein>
<accession>A0AAE0VT76</accession>
<keyword evidence="3" id="KW-1185">Reference proteome</keyword>
<dbReference type="Proteomes" id="UP001195483">
    <property type="component" value="Unassembled WGS sequence"/>
</dbReference>
<organism evidence="2 3">
    <name type="scientific">Potamilus streckersoni</name>
    <dbReference type="NCBI Taxonomy" id="2493646"/>
    <lineage>
        <taxon>Eukaryota</taxon>
        <taxon>Metazoa</taxon>
        <taxon>Spiralia</taxon>
        <taxon>Lophotrochozoa</taxon>
        <taxon>Mollusca</taxon>
        <taxon>Bivalvia</taxon>
        <taxon>Autobranchia</taxon>
        <taxon>Heteroconchia</taxon>
        <taxon>Palaeoheterodonta</taxon>
        <taxon>Unionida</taxon>
        <taxon>Unionoidea</taxon>
        <taxon>Unionidae</taxon>
        <taxon>Ambleminae</taxon>
        <taxon>Lampsilini</taxon>
        <taxon>Potamilus</taxon>
    </lineage>
</organism>
<proteinExistence type="predicted"/>
<feature type="compositionally biased region" description="Polar residues" evidence="1">
    <location>
        <begin position="44"/>
        <end position="61"/>
    </location>
</feature>
<reference evidence="2" key="2">
    <citation type="journal article" date="2021" name="Genome Biol. Evol.">
        <title>Developing a high-quality reference genome for a parasitic bivalve with doubly uniparental inheritance (Bivalvia: Unionida).</title>
        <authorList>
            <person name="Smith C.H."/>
        </authorList>
    </citation>
    <scope>NUCLEOTIDE SEQUENCE</scope>
    <source>
        <strain evidence="2">CHS0354</strain>
        <tissue evidence="2">Mantle</tissue>
    </source>
</reference>
<evidence type="ECO:0000256" key="1">
    <source>
        <dbReference type="SAM" id="MobiDB-lite"/>
    </source>
</evidence>